<dbReference type="PANTHER" id="PTHR45657:SF1">
    <property type="entry name" value="CRAL-TRIO DOMAIN-CONTAINING PROTEIN YKL091C-RELATED"/>
    <property type="match status" value="1"/>
</dbReference>
<dbReference type="SMART" id="SM01100">
    <property type="entry name" value="CRAL_TRIO_N"/>
    <property type="match status" value="1"/>
</dbReference>
<feature type="region of interest" description="Disordered" evidence="1">
    <location>
        <begin position="243"/>
        <end position="272"/>
    </location>
</feature>
<dbReference type="InterPro" id="IPR036273">
    <property type="entry name" value="CRAL/TRIO_N_dom_sf"/>
</dbReference>
<proteinExistence type="predicted"/>
<feature type="compositionally biased region" description="Basic and acidic residues" evidence="1">
    <location>
        <begin position="256"/>
        <end position="272"/>
    </location>
</feature>
<dbReference type="Pfam" id="PF00650">
    <property type="entry name" value="CRAL_TRIO"/>
    <property type="match status" value="1"/>
</dbReference>
<dbReference type="SUPFAM" id="SSF52087">
    <property type="entry name" value="CRAL/TRIO domain"/>
    <property type="match status" value="1"/>
</dbReference>
<evidence type="ECO:0000256" key="1">
    <source>
        <dbReference type="SAM" id="MobiDB-lite"/>
    </source>
</evidence>
<dbReference type="InterPro" id="IPR011074">
    <property type="entry name" value="CRAL/TRIO_N_dom"/>
</dbReference>
<dbReference type="SUPFAM" id="SSF46938">
    <property type="entry name" value="CRAL/TRIO N-terminal domain"/>
    <property type="match status" value="1"/>
</dbReference>
<dbReference type="Pfam" id="PF03765">
    <property type="entry name" value="CRAL_TRIO_N"/>
    <property type="match status" value="1"/>
</dbReference>
<dbReference type="Gene3D" id="3.40.525.10">
    <property type="entry name" value="CRAL-TRIO lipid binding domain"/>
    <property type="match status" value="1"/>
</dbReference>
<dbReference type="SMART" id="SM00516">
    <property type="entry name" value="SEC14"/>
    <property type="match status" value="1"/>
</dbReference>
<dbReference type="CDD" id="cd00170">
    <property type="entry name" value="SEC14"/>
    <property type="match status" value="1"/>
</dbReference>
<dbReference type="InterPro" id="IPR001251">
    <property type="entry name" value="CRAL-TRIO_dom"/>
</dbReference>
<dbReference type="PANTHER" id="PTHR45657">
    <property type="entry name" value="CRAL-TRIO DOMAIN-CONTAINING PROTEIN YKL091C-RELATED"/>
    <property type="match status" value="1"/>
</dbReference>
<evidence type="ECO:0000313" key="4">
    <source>
        <dbReference type="EMBL" id="CAD9012825.1"/>
    </source>
</evidence>
<gene>
    <name evidence="3" type="ORF">EGYM00392_LOCUS23926</name>
    <name evidence="4" type="ORF">EGYM00392_LOCUS23927</name>
</gene>
<evidence type="ECO:0000259" key="2">
    <source>
        <dbReference type="PROSITE" id="PS50191"/>
    </source>
</evidence>
<organism evidence="3">
    <name type="scientific">Eutreptiella gymnastica</name>
    <dbReference type="NCBI Taxonomy" id="73025"/>
    <lineage>
        <taxon>Eukaryota</taxon>
        <taxon>Discoba</taxon>
        <taxon>Euglenozoa</taxon>
        <taxon>Euglenida</taxon>
        <taxon>Spirocuta</taxon>
        <taxon>Euglenophyceae</taxon>
        <taxon>Eutreptiales</taxon>
        <taxon>Eutreptiaceae</taxon>
        <taxon>Eutreptiella</taxon>
    </lineage>
</organism>
<reference evidence="3" key="1">
    <citation type="submission" date="2021-01" db="EMBL/GenBank/DDBJ databases">
        <authorList>
            <person name="Corre E."/>
            <person name="Pelletier E."/>
            <person name="Niang G."/>
            <person name="Scheremetjew M."/>
            <person name="Finn R."/>
            <person name="Kale V."/>
            <person name="Holt S."/>
            <person name="Cochrane G."/>
            <person name="Meng A."/>
            <person name="Brown T."/>
            <person name="Cohen L."/>
        </authorList>
    </citation>
    <scope>NUCLEOTIDE SEQUENCE</scope>
    <source>
        <strain evidence="3">NIES-381</strain>
    </source>
</reference>
<feature type="domain" description="CRAL-TRIO" evidence="2">
    <location>
        <begin position="81"/>
        <end position="249"/>
    </location>
</feature>
<dbReference type="EMBL" id="HBGA01064493">
    <property type="protein sequence ID" value="CAD9012824.1"/>
    <property type="molecule type" value="Transcribed_RNA"/>
</dbReference>
<dbReference type="InterPro" id="IPR036865">
    <property type="entry name" value="CRAL-TRIO_dom_sf"/>
</dbReference>
<protein>
    <recommendedName>
        <fullName evidence="2">CRAL-TRIO domain-containing protein</fullName>
    </recommendedName>
</protein>
<name>A0A6U8B962_9EUGL</name>
<accession>A0A6U8B962</accession>
<dbReference type="AlphaFoldDB" id="A0A6U8B962"/>
<dbReference type="InterPro" id="IPR051026">
    <property type="entry name" value="PI/PC_transfer"/>
</dbReference>
<evidence type="ECO:0000313" key="3">
    <source>
        <dbReference type="EMBL" id="CAD9012824.1"/>
    </source>
</evidence>
<sequence length="272" mass="31589">MQTQCGPHVIGEEQRALSLQLREELKDILPFNDCNKLSDEDLSYRFLIARKWDVPAAATMLRSYLAWRAEEQLDTICTESFPEDFSRCMGAGYEGFDVEGRPVMWQKPNPTDVAYLLQNYDVPALTRWHHYVIERGRERYRLGGQDRLTIVLDVADIGLNVLTNLSAMSVFKEMTASDQAHFPEHMRQMFIINAPWFFSKMWNVVKRWLDERSQKKIQIWGSNYGQPLQEFIAPDQIPAQYGGQGLDWKSVPAEGAKYEPPPKERLRPPRFS</sequence>
<dbReference type="EMBL" id="HBGA01064494">
    <property type="protein sequence ID" value="CAD9012825.1"/>
    <property type="molecule type" value="Transcribed_RNA"/>
</dbReference>
<dbReference type="PROSITE" id="PS50191">
    <property type="entry name" value="CRAL_TRIO"/>
    <property type="match status" value="1"/>
</dbReference>